<protein>
    <submittedName>
        <fullName evidence="2">Uncharacterized protein</fullName>
    </submittedName>
</protein>
<feature type="transmembrane region" description="Helical" evidence="1">
    <location>
        <begin position="109"/>
        <end position="132"/>
    </location>
</feature>
<dbReference type="PANTHER" id="PTHR33782">
    <property type="entry name" value="OS01G0121600 PROTEIN"/>
    <property type="match status" value="1"/>
</dbReference>
<name>A0AAV3R9N6_LITER</name>
<organism evidence="2 3">
    <name type="scientific">Lithospermum erythrorhizon</name>
    <name type="common">Purple gromwell</name>
    <name type="synonym">Lithospermum officinale var. erythrorhizon</name>
    <dbReference type="NCBI Taxonomy" id="34254"/>
    <lineage>
        <taxon>Eukaryota</taxon>
        <taxon>Viridiplantae</taxon>
        <taxon>Streptophyta</taxon>
        <taxon>Embryophyta</taxon>
        <taxon>Tracheophyta</taxon>
        <taxon>Spermatophyta</taxon>
        <taxon>Magnoliopsida</taxon>
        <taxon>eudicotyledons</taxon>
        <taxon>Gunneridae</taxon>
        <taxon>Pentapetalae</taxon>
        <taxon>asterids</taxon>
        <taxon>lamiids</taxon>
        <taxon>Boraginales</taxon>
        <taxon>Boraginaceae</taxon>
        <taxon>Boraginoideae</taxon>
        <taxon>Lithospermeae</taxon>
        <taxon>Lithospermum</taxon>
    </lineage>
</organism>
<dbReference type="EMBL" id="BAABME010007508">
    <property type="protein sequence ID" value="GAA0171057.1"/>
    <property type="molecule type" value="Genomic_DNA"/>
</dbReference>
<evidence type="ECO:0000256" key="1">
    <source>
        <dbReference type="SAM" id="Phobius"/>
    </source>
</evidence>
<gene>
    <name evidence="2" type="ORF">LIER_25183</name>
</gene>
<comment type="caution">
    <text evidence="2">The sequence shown here is derived from an EMBL/GenBank/DDBJ whole genome shotgun (WGS) entry which is preliminary data.</text>
</comment>
<keyword evidence="1" id="KW-0472">Membrane</keyword>
<keyword evidence="3" id="KW-1185">Reference proteome</keyword>
<evidence type="ECO:0000313" key="3">
    <source>
        <dbReference type="Proteomes" id="UP001454036"/>
    </source>
</evidence>
<dbReference type="Proteomes" id="UP001454036">
    <property type="component" value="Unassembled WGS sequence"/>
</dbReference>
<sequence length="149" mass="17014">MSSTTSLFVPSFSRTRRSTIVSSRPKRYATTVLAAKREAHDHNHNGRIVDKNMIILRKRIHEMKMVEKSYEPLVEWMDWERKCCAYYDTMICEALGILQSRLMDTRPSLALGLIALMGLSLPVSMMVVLFHMSELYDVVVSLDSTLEGG</sequence>
<evidence type="ECO:0000313" key="2">
    <source>
        <dbReference type="EMBL" id="GAA0171057.1"/>
    </source>
</evidence>
<proteinExistence type="predicted"/>
<accession>A0AAV3R9N6</accession>
<keyword evidence="1" id="KW-0812">Transmembrane</keyword>
<reference evidence="2 3" key="1">
    <citation type="submission" date="2024-01" db="EMBL/GenBank/DDBJ databases">
        <title>The complete chloroplast genome sequence of Lithospermum erythrorhizon: insights into the phylogenetic relationship among Boraginaceae species and the maternal lineages of purple gromwells.</title>
        <authorList>
            <person name="Okada T."/>
            <person name="Watanabe K."/>
        </authorList>
    </citation>
    <scope>NUCLEOTIDE SEQUENCE [LARGE SCALE GENOMIC DNA]</scope>
</reference>
<dbReference type="PANTHER" id="PTHR33782:SF5">
    <property type="entry name" value="MEDIATOR OF RNA POLYMERASE II TRANSCRIPTION SUBUNIT"/>
    <property type="match status" value="1"/>
</dbReference>
<keyword evidence="1" id="KW-1133">Transmembrane helix</keyword>
<dbReference type="AlphaFoldDB" id="A0AAV3R9N6"/>